<evidence type="ECO:0000256" key="1">
    <source>
        <dbReference type="SAM" id="MobiDB-lite"/>
    </source>
</evidence>
<dbReference type="Proteomes" id="UP000273809">
    <property type="component" value="Chromosome"/>
</dbReference>
<dbReference type="EMBL" id="CP032823">
    <property type="protein sequence ID" value="AYJ80639.1"/>
    <property type="molecule type" value="Genomic_DNA"/>
</dbReference>
<dbReference type="KEGG" id="acre:ACRYA_1535"/>
<protein>
    <submittedName>
        <fullName evidence="3">Uncharacterized protein</fullName>
    </submittedName>
</protein>
<dbReference type="RefSeq" id="WP_105916504.1">
    <property type="nucleotide sequence ID" value="NZ_CP021072.1"/>
</dbReference>
<proteinExistence type="predicted"/>
<dbReference type="AlphaFoldDB" id="A0AAD0TUC8"/>
<accession>A0AAD0TUC8</accession>
<feature type="chain" id="PRO_5042121640" evidence="2">
    <location>
        <begin position="23"/>
        <end position="133"/>
    </location>
</feature>
<evidence type="ECO:0000313" key="3">
    <source>
        <dbReference type="EMBL" id="AYJ80639.1"/>
    </source>
</evidence>
<dbReference type="GeneID" id="56461752"/>
<evidence type="ECO:0000256" key="2">
    <source>
        <dbReference type="SAM" id="SignalP"/>
    </source>
</evidence>
<keyword evidence="2" id="KW-0732">Signal</keyword>
<name>A0AAD0TUC8_9BACT</name>
<sequence>MLNKRVIISFLTICLLSSSIYAKQVDDEKGSKKREHKANNYQKDKDYNDKKMKNEKQKDIPPGLQKKLNNGGTLPPGWEKKIEKGQFANSNILSNGRIVTSKYPRIKNTEVYEVENKVFRIYKDTKEILDILK</sequence>
<gene>
    <name evidence="3" type="ORF">ACRYA_1535</name>
</gene>
<reference evidence="3 4" key="1">
    <citation type="submission" date="2018-10" db="EMBL/GenBank/DDBJ databases">
        <title>Complete genome sequences of Arcobacter cryaerophilus strains ATCC 43158 and ATCC 49615.</title>
        <authorList>
            <person name="Miller W.G."/>
            <person name="Yee E."/>
            <person name="Bono J.L."/>
        </authorList>
    </citation>
    <scope>NUCLEOTIDE SEQUENCE [LARGE SCALE GENOMIC DNA]</scope>
    <source>
        <strain evidence="3 4">ATCC 43158</strain>
    </source>
</reference>
<dbReference type="Gene3D" id="3.10.450.160">
    <property type="entry name" value="inner membrane protein cigr"/>
    <property type="match status" value="1"/>
</dbReference>
<feature type="compositionally biased region" description="Basic and acidic residues" evidence="1">
    <location>
        <begin position="42"/>
        <end position="59"/>
    </location>
</feature>
<organism evidence="3 4">
    <name type="scientific">Aliarcobacter cryaerophilus ATCC 43158</name>
    <dbReference type="NCBI Taxonomy" id="1032070"/>
    <lineage>
        <taxon>Bacteria</taxon>
        <taxon>Pseudomonadati</taxon>
        <taxon>Campylobacterota</taxon>
        <taxon>Epsilonproteobacteria</taxon>
        <taxon>Campylobacterales</taxon>
        <taxon>Arcobacteraceae</taxon>
        <taxon>Aliarcobacter</taxon>
    </lineage>
</organism>
<evidence type="ECO:0000313" key="4">
    <source>
        <dbReference type="Proteomes" id="UP000273809"/>
    </source>
</evidence>
<feature type="region of interest" description="Disordered" evidence="1">
    <location>
        <begin position="25"/>
        <end position="76"/>
    </location>
</feature>
<feature type="signal peptide" evidence="2">
    <location>
        <begin position="1"/>
        <end position="22"/>
    </location>
</feature>